<sequence>MVSHHRRQRNLRHRPVLPAGDQGPRHLRARLKALKRSHKTRMNLAVRPASHGPFLARSPAWNRAVCDKFFCLKAPHRAHTLIASSKHLLKASAQSICSKHLD</sequence>
<feature type="region of interest" description="Disordered" evidence="1">
    <location>
        <begin position="1"/>
        <end position="23"/>
    </location>
</feature>
<evidence type="ECO:0000256" key="1">
    <source>
        <dbReference type="SAM" id="MobiDB-lite"/>
    </source>
</evidence>
<organism evidence="2">
    <name type="scientific">mine drainage metagenome</name>
    <dbReference type="NCBI Taxonomy" id="410659"/>
    <lineage>
        <taxon>unclassified sequences</taxon>
        <taxon>metagenomes</taxon>
        <taxon>ecological metagenomes</taxon>
    </lineage>
</organism>
<feature type="compositionally biased region" description="Basic residues" evidence="1">
    <location>
        <begin position="1"/>
        <end position="15"/>
    </location>
</feature>
<comment type="caution">
    <text evidence="2">The sequence shown here is derived from an EMBL/GenBank/DDBJ whole genome shotgun (WGS) entry which is preliminary data.</text>
</comment>
<gene>
    <name evidence="2" type="ORF">CARN2_1113</name>
</gene>
<reference evidence="2" key="1">
    <citation type="submission" date="2009-10" db="EMBL/GenBank/DDBJ databases">
        <title>Diversity of trophic interactions inside an arsenic-rich microbial ecosystem.</title>
        <authorList>
            <person name="Bertin P.N."/>
            <person name="Heinrich-Salmeron A."/>
            <person name="Pelletier E."/>
            <person name="Goulhen-Chollet F."/>
            <person name="Arsene-Ploetze F."/>
            <person name="Gallien S."/>
            <person name="Calteau A."/>
            <person name="Vallenet D."/>
            <person name="Casiot C."/>
            <person name="Chane-Woon-Ming B."/>
            <person name="Giloteaux L."/>
            <person name="Barakat M."/>
            <person name="Bonnefoy V."/>
            <person name="Bruneel O."/>
            <person name="Chandler M."/>
            <person name="Cleiss J."/>
            <person name="Duran R."/>
            <person name="Elbaz-Poulichet F."/>
            <person name="Fonknechten N."/>
            <person name="Lauga B."/>
            <person name="Mornico D."/>
            <person name="Ortet P."/>
            <person name="Schaeffer C."/>
            <person name="Siguier P."/>
            <person name="Alexander Thil Smith A."/>
            <person name="Van Dorsselaer A."/>
            <person name="Weissenbach J."/>
            <person name="Medigue C."/>
            <person name="Le Paslier D."/>
        </authorList>
    </citation>
    <scope>NUCLEOTIDE SEQUENCE</scope>
</reference>
<proteinExistence type="predicted"/>
<dbReference type="EMBL" id="CABM01000020">
    <property type="protein sequence ID" value="CBH96123.1"/>
    <property type="molecule type" value="Genomic_DNA"/>
</dbReference>
<dbReference type="AlphaFoldDB" id="E6PMH1"/>
<evidence type="ECO:0000313" key="2">
    <source>
        <dbReference type="EMBL" id="CBH96123.1"/>
    </source>
</evidence>
<protein>
    <submittedName>
        <fullName evidence="2">Uncharacterized protein</fullName>
    </submittedName>
</protein>
<name>E6PMH1_9ZZZZ</name>
<accession>E6PMH1</accession>